<dbReference type="GO" id="GO:0071555">
    <property type="term" value="P:cell wall organization"/>
    <property type="evidence" value="ECO:0007669"/>
    <property type="project" value="UniProtKB-KW"/>
</dbReference>
<dbReference type="CDD" id="cd08010">
    <property type="entry name" value="MltG_like"/>
    <property type="match status" value="1"/>
</dbReference>
<sequence length="331" mass="37881">MMKKLAILMLFIALSILFGWQQMNSALQQPLNLKNERLLTITAGTTMHKFSKELVNDGYIDSRFWLRNYARLFPGKVALKVGTYQLLPGDSLLQVIEKVTRGKEHQLQITFVEGSTLKEWLSQLRNNKYILKSAATESPSALSKALSTEYKHLEGWFFPETYAFTPETQDIDIVKRAYQKMQRELAALWQNRASDLPYSNSYEALIMASIIEKETAVIEEQPRIAAVFVNRLNKKMRLQTDPTVIYGLGDRYKGDITRKHLREKTAYNTYRINGLPPTPIAMPGLKAIKAALNPEQSDYLYFVSKGNGTHYFSKSLAEHNQAVRKYQLGKS</sequence>
<evidence type="ECO:0000256" key="6">
    <source>
        <dbReference type="ARBA" id="ARBA00023316"/>
    </source>
</evidence>
<dbReference type="Pfam" id="PF02618">
    <property type="entry name" value="YceG"/>
    <property type="match status" value="1"/>
</dbReference>
<dbReference type="HAMAP" id="MF_02065">
    <property type="entry name" value="MltG"/>
    <property type="match status" value="1"/>
</dbReference>
<evidence type="ECO:0000313" key="8">
    <source>
        <dbReference type="EMBL" id="NMP31419.1"/>
    </source>
</evidence>
<keyword evidence="5 7" id="KW-0456">Lyase</keyword>
<gene>
    <name evidence="7 8" type="primary">mltG</name>
    <name evidence="8" type="ORF">HII17_07580</name>
</gene>
<keyword evidence="6 7" id="KW-0961">Cell wall biogenesis/degradation</keyword>
<keyword evidence="3 7" id="KW-1133">Transmembrane helix</keyword>
<comment type="similarity">
    <text evidence="7">Belongs to the transglycosylase MltG family.</text>
</comment>
<evidence type="ECO:0000313" key="9">
    <source>
        <dbReference type="Proteomes" id="UP000568664"/>
    </source>
</evidence>
<dbReference type="PANTHER" id="PTHR30518">
    <property type="entry name" value="ENDOLYTIC MUREIN TRANSGLYCOSYLASE"/>
    <property type="match status" value="1"/>
</dbReference>
<evidence type="ECO:0000256" key="5">
    <source>
        <dbReference type="ARBA" id="ARBA00023239"/>
    </source>
</evidence>
<dbReference type="GO" id="GO:0009252">
    <property type="term" value="P:peptidoglycan biosynthetic process"/>
    <property type="evidence" value="ECO:0007669"/>
    <property type="project" value="UniProtKB-UniRule"/>
</dbReference>
<dbReference type="Gene3D" id="3.30.1490.480">
    <property type="entry name" value="Endolytic murein transglycosylase"/>
    <property type="match status" value="1"/>
</dbReference>
<evidence type="ECO:0000256" key="7">
    <source>
        <dbReference type="HAMAP-Rule" id="MF_02065"/>
    </source>
</evidence>
<dbReference type="EC" id="4.2.2.29" evidence="7"/>
<dbReference type="EMBL" id="JABBXH010000002">
    <property type="protein sequence ID" value="NMP31419.1"/>
    <property type="molecule type" value="Genomic_DNA"/>
</dbReference>
<dbReference type="Gene3D" id="3.30.160.60">
    <property type="entry name" value="Classic Zinc Finger"/>
    <property type="match status" value="1"/>
</dbReference>
<proteinExistence type="inferred from homology"/>
<keyword evidence="4 7" id="KW-0472">Membrane</keyword>
<accession>A0A7Y0LBF1</accession>
<keyword evidence="9" id="KW-1185">Reference proteome</keyword>
<evidence type="ECO:0000256" key="2">
    <source>
        <dbReference type="ARBA" id="ARBA00022692"/>
    </source>
</evidence>
<dbReference type="GO" id="GO:0005886">
    <property type="term" value="C:plasma membrane"/>
    <property type="evidence" value="ECO:0007669"/>
    <property type="project" value="UniProtKB-UniRule"/>
</dbReference>
<keyword evidence="2 7" id="KW-0812">Transmembrane</keyword>
<dbReference type="AlphaFoldDB" id="A0A7Y0LBF1"/>
<protein>
    <recommendedName>
        <fullName evidence="7">Endolytic murein transglycosylase</fullName>
        <ecNumber evidence="7">4.2.2.29</ecNumber>
    </recommendedName>
    <alternativeName>
        <fullName evidence="7">Peptidoglycan lytic transglycosylase</fullName>
    </alternativeName>
    <alternativeName>
        <fullName evidence="7">Peptidoglycan polymerization terminase</fullName>
    </alternativeName>
</protein>
<dbReference type="PANTHER" id="PTHR30518:SF2">
    <property type="entry name" value="ENDOLYTIC MUREIN TRANSGLYCOSYLASE"/>
    <property type="match status" value="1"/>
</dbReference>
<comment type="catalytic activity">
    <reaction evidence="7">
        <text>a peptidoglycan chain = a peptidoglycan chain with N-acetyl-1,6-anhydromuramyl-[peptide] at the reducing end + a peptidoglycan chain with N-acetylglucosamine at the non-reducing end.</text>
        <dbReference type="EC" id="4.2.2.29"/>
    </reaction>
</comment>
<name>A0A7Y0LBF1_9GAMM</name>
<evidence type="ECO:0000256" key="3">
    <source>
        <dbReference type="ARBA" id="ARBA00022989"/>
    </source>
</evidence>
<comment type="caution">
    <text evidence="8">The sequence shown here is derived from an EMBL/GenBank/DDBJ whole genome shotgun (WGS) entry which is preliminary data.</text>
</comment>
<dbReference type="Proteomes" id="UP000568664">
    <property type="component" value="Unassembled WGS sequence"/>
</dbReference>
<keyword evidence="7" id="KW-0997">Cell inner membrane</keyword>
<reference evidence="8 9" key="1">
    <citation type="submission" date="2020-04" db="EMBL/GenBank/DDBJ databases">
        <title>Thalassotalea sp. M1531, isolated from the surface of marine red alga.</title>
        <authorList>
            <person name="Pang L."/>
            <person name="Lu D.-C."/>
        </authorList>
    </citation>
    <scope>NUCLEOTIDE SEQUENCE [LARGE SCALE GENOMIC DNA]</scope>
    <source>
        <strain evidence="8 9">M1531</strain>
    </source>
</reference>
<dbReference type="InterPro" id="IPR003770">
    <property type="entry name" value="MLTG-like"/>
</dbReference>
<keyword evidence="1 7" id="KW-1003">Cell membrane</keyword>
<evidence type="ECO:0000256" key="4">
    <source>
        <dbReference type="ARBA" id="ARBA00023136"/>
    </source>
</evidence>
<feature type="site" description="Important for catalytic activity" evidence="7">
    <location>
        <position position="214"/>
    </location>
</feature>
<organism evidence="8 9">
    <name type="scientific">Thalassotalea algicola</name>
    <dbReference type="NCBI Taxonomy" id="2716224"/>
    <lineage>
        <taxon>Bacteria</taxon>
        <taxon>Pseudomonadati</taxon>
        <taxon>Pseudomonadota</taxon>
        <taxon>Gammaproteobacteria</taxon>
        <taxon>Alteromonadales</taxon>
        <taxon>Colwelliaceae</taxon>
        <taxon>Thalassotalea</taxon>
    </lineage>
</organism>
<dbReference type="GO" id="GO:0008932">
    <property type="term" value="F:lytic endotransglycosylase activity"/>
    <property type="evidence" value="ECO:0007669"/>
    <property type="project" value="UniProtKB-UniRule"/>
</dbReference>
<evidence type="ECO:0000256" key="1">
    <source>
        <dbReference type="ARBA" id="ARBA00022475"/>
    </source>
</evidence>
<comment type="function">
    <text evidence="7">Functions as a peptidoglycan terminase that cleaves nascent peptidoglycan strands endolytically to terminate their elongation.</text>
</comment>
<dbReference type="NCBIfam" id="TIGR00247">
    <property type="entry name" value="endolytic transglycosylase MltG"/>
    <property type="match status" value="1"/>
</dbReference>